<reference evidence="1 2" key="1">
    <citation type="journal article" date="2006" name="Science">
        <title>The genome of black cottonwood, Populus trichocarpa (Torr. &amp; Gray).</title>
        <authorList>
            <person name="Tuskan G.A."/>
            <person name="Difazio S."/>
            <person name="Jansson S."/>
            <person name="Bohlmann J."/>
            <person name="Grigoriev I."/>
            <person name="Hellsten U."/>
            <person name="Putnam N."/>
            <person name="Ralph S."/>
            <person name="Rombauts S."/>
            <person name="Salamov A."/>
            <person name="Schein J."/>
            <person name="Sterck L."/>
            <person name="Aerts A."/>
            <person name="Bhalerao R.R."/>
            <person name="Bhalerao R.P."/>
            <person name="Blaudez D."/>
            <person name="Boerjan W."/>
            <person name="Brun A."/>
            <person name="Brunner A."/>
            <person name="Busov V."/>
            <person name="Campbell M."/>
            <person name="Carlson J."/>
            <person name="Chalot M."/>
            <person name="Chapman J."/>
            <person name="Chen G.L."/>
            <person name="Cooper D."/>
            <person name="Coutinho P.M."/>
            <person name="Couturier J."/>
            <person name="Covert S."/>
            <person name="Cronk Q."/>
            <person name="Cunningham R."/>
            <person name="Davis J."/>
            <person name="Degroeve S."/>
            <person name="Dejardin A."/>
            <person name="Depamphilis C."/>
            <person name="Detter J."/>
            <person name="Dirks B."/>
            <person name="Dubchak I."/>
            <person name="Duplessis S."/>
            <person name="Ehlting J."/>
            <person name="Ellis B."/>
            <person name="Gendler K."/>
            <person name="Goodstein D."/>
            <person name="Gribskov M."/>
            <person name="Grimwood J."/>
            <person name="Groover A."/>
            <person name="Gunter L."/>
            <person name="Hamberger B."/>
            <person name="Heinze B."/>
            <person name="Helariutta Y."/>
            <person name="Henrissat B."/>
            <person name="Holligan D."/>
            <person name="Holt R."/>
            <person name="Huang W."/>
            <person name="Islam-Faridi N."/>
            <person name="Jones S."/>
            <person name="Jones-Rhoades M."/>
            <person name="Jorgensen R."/>
            <person name="Joshi C."/>
            <person name="Kangasjarvi J."/>
            <person name="Karlsson J."/>
            <person name="Kelleher C."/>
            <person name="Kirkpatrick R."/>
            <person name="Kirst M."/>
            <person name="Kohler A."/>
            <person name="Kalluri U."/>
            <person name="Larimer F."/>
            <person name="Leebens-Mack J."/>
            <person name="Leple J.C."/>
            <person name="Locascio P."/>
            <person name="Lou Y."/>
            <person name="Lucas S."/>
            <person name="Martin F."/>
            <person name="Montanini B."/>
            <person name="Napoli C."/>
            <person name="Nelson D.R."/>
            <person name="Nelson C."/>
            <person name="Nieminen K."/>
            <person name="Nilsson O."/>
            <person name="Pereda V."/>
            <person name="Peter G."/>
            <person name="Philippe R."/>
            <person name="Pilate G."/>
            <person name="Poliakov A."/>
            <person name="Razumovskaya J."/>
            <person name="Richardson P."/>
            <person name="Rinaldi C."/>
            <person name="Ritland K."/>
            <person name="Rouze P."/>
            <person name="Ryaboy D."/>
            <person name="Schmutz J."/>
            <person name="Schrader J."/>
            <person name="Segerman B."/>
            <person name="Shin H."/>
            <person name="Siddiqui A."/>
            <person name="Sterky F."/>
            <person name="Terry A."/>
            <person name="Tsai C.J."/>
            <person name="Uberbacher E."/>
            <person name="Unneberg P."/>
            <person name="Vahala J."/>
            <person name="Wall K."/>
            <person name="Wessler S."/>
            <person name="Yang G."/>
            <person name="Yin T."/>
            <person name="Douglas C."/>
            <person name="Marra M."/>
            <person name="Sandberg G."/>
            <person name="Van de Peer Y."/>
            <person name="Rokhsar D."/>
        </authorList>
    </citation>
    <scope>NUCLEOTIDE SEQUENCE [LARGE SCALE GENOMIC DNA]</scope>
    <source>
        <strain evidence="2">cv. Nisqually</strain>
    </source>
</reference>
<name>A0ACC0RHE9_POPTR</name>
<dbReference type="EMBL" id="MU628133">
    <property type="protein sequence ID" value="KAI9215686.1"/>
    <property type="molecule type" value="Genomic_DNA"/>
</dbReference>
<comment type="caution">
    <text evidence="1">The sequence shown here is derived from an EMBL/GenBank/DDBJ whole genome shotgun (WGS) entry which is preliminary data.</text>
</comment>
<organism evidence="1 2">
    <name type="scientific">Populus trichocarpa</name>
    <name type="common">Western balsam poplar</name>
    <name type="synonym">Populus balsamifera subsp. trichocarpa</name>
    <dbReference type="NCBI Taxonomy" id="3694"/>
    <lineage>
        <taxon>Eukaryota</taxon>
        <taxon>Viridiplantae</taxon>
        <taxon>Streptophyta</taxon>
        <taxon>Embryophyta</taxon>
        <taxon>Tracheophyta</taxon>
        <taxon>Spermatophyta</taxon>
        <taxon>Magnoliopsida</taxon>
        <taxon>eudicotyledons</taxon>
        <taxon>Gunneridae</taxon>
        <taxon>Pentapetalae</taxon>
        <taxon>rosids</taxon>
        <taxon>fabids</taxon>
        <taxon>Malpighiales</taxon>
        <taxon>Salicaceae</taxon>
        <taxon>Saliceae</taxon>
        <taxon>Populus</taxon>
    </lineage>
</organism>
<keyword evidence="2" id="KW-1185">Reference proteome</keyword>
<protein>
    <submittedName>
        <fullName evidence="1">Uncharacterized protein</fullName>
    </submittedName>
</protein>
<dbReference type="Proteomes" id="UP000006729">
    <property type="component" value="Unassembled WGS sequence"/>
</dbReference>
<gene>
    <name evidence="1" type="ORF">POPTR_T012000v4</name>
</gene>
<evidence type="ECO:0000313" key="1">
    <source>
        <dbReference type="EMBL" id="KAI9215686.1"/>
    </source>
</evidence>
<sequence>MLRQNDPVLHHVDRSFWEYVEKMDDGRMRCKFCGHCFAERTSISRIKLHLAGVTGRGVKTCGQVPPDVQDAALAAIDGPQEKKLKTLAGSSNNDVTNEISPSAQQQNNEMMMARQREDLWLEDLVTSITVEDMELLERGSFHERPSFYQADEPRGDPSQPTNDQLCSPSVNNDVIVNDAQNVFRVRTEPVVQVLEQSNAELENLSVDAGRTQVGVQGMEHGWEEERVCSHLDMENSMENTGEGSVQHVDRIVSPWRHAIDENYSRRGAIERLVQPGVGASSSGGNVIHHGISTSPQEQNNEVDNLTGDATRIQAPDMYEKSLQEMRTFLMKDDMESNSGRSLQPGAGARSSVGLKHNTSETRGAPLPTGSTKLVGRAFEENRKVIWSWLMDEEVSTIGIYGMGGAGKTTMLKHIYNELQRIANISPHVYWVTVSRDFSIHTLQKKIAKCINLSLSIEEEELHIAVKLSLELKKKQRWILILDDLWNSFELYKVGIPVSLKECKLIITTRSETVCRQMNSRNNLRVNPLSNKEAWTLFTEILGHDTRLSPEVEQIAKFITRECDGLPLGIKTIAGTMKGVDDIHEWSDALEDLRQSRVMQDKVEEEVFHILRFSYTHLSDRALQRCFLYCALFPEDSAINRLQLIRYLIDEGVVKGQKSREAGINKGHTMLNRLENVCLLERLHGGDFVKMHDLIRDMAIQKLQENSQAIVEAGEQLEELPDAEEWTEKLTTVSLMHNRIEEICSSHSVRCPNLSTLLLCSNHRLRFIAGSFFEQMHGLKVLDLSNTAIECLPDSVSDLVGLTSLLLNNCQRLSRVPSLKKLRALKRLDLSRTPLKKIPHGMKCLSNLRYLRMNGCGEKKFPCGIIPKLSHLQVLILEDWVDRVLNDGRMGKEIYAAVIVEGKEVGCLRKLESLECHFEDRSNYVEYLKSRDETQSLRTYKIVVGQFKEDEGWEFKYNQKSNIVVLGNLNINRDGDFQVISSNDIQQLICKCIDARSLGDVLSLKYATELEYIKILNCNSMESLVSSSWLCSAPLPQPSPSCNGIFSGLKRLYCSGCKGMKKLFPPVLLPYLVNLERIDVKECEKMEEIIGGAISDEEGDMGEESSVRNTEFKLPKLRELHLGDLPELKSICSAKLICDSLRVIEVRNCSIIEVLVPSSWIHLVNLVEIVVEGCEKMEEIIGGARSDEEGDMGEESSVRNTEFKLPKLRELHLGDLPELKSICSAKLICDSLRVIEVRNCSIIEVLVPSSWIHLVKLKRIDVKECEKMEEIIGGARSDEEGDMGEESSVRNTEFKFPKLRELHLGDLPELKSICSAKLICDSLQVIEVRNCSIIEVLVPSSWIHLVNLEEIIVNGCEKMEEIIGGTRSDEEGDMGEQSSIRNTEFKLPKLRELHLGDLPELKSICSAKLICDSLQKIEVRNCSIREILVPSSWIGLVNLEEIVVEGCEKMEEIIGGARSDEEGVMGEESSIRNTEFKLPKLRHLYLKNLLELKSICSAKLICDSLEVIEVWNCSIREILVPSSWIRLVKLKVIVVGRCVKMEEIIGGTRSDEEGVMGEESSSSTELNFPQLKTLKLIWLPELRSICSAKLICDSMKLIHIRECQKLKRMPICLPLLENGQPSPPSFLRDIYATPKEWWESEVEWEHPNTKDVLRRFVRFG</sequence>
<accession>A0ACC0RHE9</accession>
<evidence type="ECO:0000313" key="2">
    <source>
        <dbReference type="Proteomes" id="UP000006729"/>
    </source>
</evidence>
<proteinExistence type="predicted"/>